<accession>A0A2P5AUD3</accession>
<evidence type="ECO:0000256" key="2">
    <source>
        <dbReference type="ARBA" id="ARBA00023157"/>
    </source>
</evidence>
<feature type="signal peptide" evidence="4">
    <location>
        <begin position="1"/>
        <end position="20"/>
    </location>
</feature>
<sequence>MKLLFILFCFALICFPKTYAVDFEKPNQTLQDDDQTLVSTGEETFELGFFSPRNSKNRYVGIWYKNVQDFTVVWVANRENPLTDLSGILTITPTGNVVILSNQSGIPIWSSNSSAKNPSLELLDSGNLVVKDGNSGSYAWQSFDHPCDTQIAGMKLGWDFVTGQNWYLTSWDSLQEPSIGNFTYKLDPRLPQVIQRRGKDILYRSGPWDGVRFGGDPPLTENPAFRPICWEKVGDLKHVKKYAFFKAIFAPSP</sequence>
<keyword evidence="7" id="KW-1185">Reference proteome</keyword>
<evidence type="ECO:0000256" key="4">
    <source>
        <dbReference type="SAM" id="SignalP"/>
    </source>
</evidence>
<dbReference type="AlphaFoldDB" id="A0A2P5AUD3"/>
<reference evidence="7" key="1">
    <citation type="submission" date="2016-06" db="EMBL/GenBank/DDBJ databases">
        <title>Parallel loss of symbiosis genes in relatives of nitrogen-fixing non-legume Parasponia.</title>
        <authorList>
            <person name="Van Velzen R."/>
            <person name="Holmer R."/>
            <person name="Bu F."/>
            <person name="Rutten L."/>
            <person name="Van Zeijl A."/>
            <person name="Liu W."/>
            <person name="Santuari L."/>
            <person name="Cao Q."/>
            <person name="Sharma T."/>
            <person name="Shen D."/>
            <person name="Roswanjaya Y."/>
            <person name="Wardhani T."/>
            <person name="Kalhor M.S."/>
            <person name="Jansen J."/>
            <person name="Van den Hoogen J."/>
            <person name="Gungor B."/>
            <person name="Hartog M."/>
            <person name="Hontelez J."/>
            <person name="Verver J."/>
            <person name="Yang W.-C."/>
            <person name="Schijlen E."/>
            <person name="Repin R."/>
            <person name="Schilthuizen M."/>
            <person name="Schranz E."/>
            <person name="Heidstra R."/>
            <person name="Miyata K."/>
            <person name="Fedorova E."/>
            <person name="Kohlen W."/>
            <person name="Bisseling T."/>
            <person name="Smit S."/>
            <person name="Geurts R."/>
        </authorList>
    </citation>
    <scope>NUCLEOTIDE SEQUENCE [LARGE SCALE GENOMIC DNA]</scope>
    <source>
        <strain evidence="7">cv. RG33-2</strain>
    </source>
</reference>
<evidence type="ECO:0000313" key="6">
    <source>
        <dbReference type="EMBL" id="PON40098.1"/>
    </source>
</evidence>
<dbReference type="GO" id="GO:0030246">
    <property type="term" value="F:carbohydrate binding"/>
    <property type="evidence" value="ECO:0007669"/>
    <property type="project" value="UniProtKB-KW"/>
</dbReference>
<name>A0A2P5AUD3_TREOI</name>
<dbReference type="FunFam" id="2.90.10.10:FF:000005">
    <property type="entry name" value="G-type lectin S-receptor-like serine/threonine-protein kinase"/>
    <property type="match status" value="1"/>
</dbReference>
<keyword evidence="1 4" id="KW-0732">Signal</keyword>
<dbReference type="Pfam" id="PF01453">
    <property type="entry name" value="B_lectin"/>
    <property type="match status" value="1"/>
</dbReference>
<gene>
    <name evidence="6" type="ORF">TorRG33x02_341270</name>
</gene>
<dbReference type="EMBL" id="JXTC01000697">
    <property type="protein sequence ID" value="PON40098.1"/>
    <property type="molecule type" value="Genomic_DNA"/>
</dbReference>
<keyword evidence="6" id="KW-0430">Lectin</keyword>
<dbReference type="InParanoid" id="A0A2P5AUD3"/>
<evidence type="ECO:0000256" key="1">
    <source>
        <dbReference type="ARBA" id="ARBA00022729"/>
    </source>
</evidence>
<dbReference type="PANTHER" id="PTHR32444">
    <property type="entry name" value="BULB-TYPE LECTIN DOMAIN-CONTAINING PROTEIN"/>
    <property type="match status" value="1"/>
</dbReference>
<keyword evidence="3" id="KW-0325">Glycoprotein</keyword>
<dbReference type="Gene3D" id="2.90.10.10">
    <property type="entry name" value="Bulb-type lectin domain"/>
    <property type="match status" value="1"/>
</dbReference>
<dbReference type="OrthoDB" id="1162953at2759"/>
<organism evidence="6 7">
    <name type="scientific">Trema orientale</name>
    <name type="common">Charcoal tree</name>
    <name type="synonym">Celtis orientalis</name>
    <dbReference type="NCBI Taxonomy" id="63057"/>
    <lineage>
        <taxon>Eukaryota</taxon>
        <taxon>Viridiplantae</taxon>
        <taxon>Streptophyta</taxon>
        <taxon>Embryophyta</taxon>
        <taxon>Tracheophyta</taxon>
        <taxon>Spermatophyta</taxon>
        <taxon>Magnoliopsida</taxon>
        <taxon>eudicotyledons</taxon>
        <taxon>Gunneridae</taxon>
        <taxon>Pentapetalae</taxon>
        <taxon>rosids</taxon>
        <taxon>fabids</taxon>
        <taxon>Rosales</taxon>
        <taxon>Cannabaceae</taxon>
        <taxon>Trema</taxon>
    </lineage>
</organism>
<dbReference type="SUPFAM" id="SSF51110">
    <property type="entry name" value="alpha-D-mannose-specific plant lectins"/>
    <property type="match status" value="1"/>
</dbReference>
<dbReference type="Proteomes" id="UP000237000">
    <property type="component" value="Unassembled WGS sequence"/>
</dbReference>
<dbReference type="CDD" id="cd00028">
    <property type="entry name" value="B_lectin"/>
    <property type="match status" value="1"/>
</dbReference>
<keyword evidence="2" id="KW-1015">Disulfide bond</keyword>
<dbReference type="InterPro" id="IPR001480">
    <property type="entry name" value="Bulb-type_lectin_dom"/>
</dbReference>
<evidence type="ECO:0000259" key="5">
    <source>
        <dbReference type="PROSITE" id="PS50927"/>
    </source>
</evidence>
<feature type="domain" description="Bulb-type lectin" evidence="5">
    <location>
        <begin position="21"/>
        <end position="143"/>
    </location>
</feature>
<evidence type="ECO:0000256" key="3">
    <source>
        <dbReference type="ARBA" id="ARBA00023180"/>
    </source>
</evidence>
<comment type="caution">
    <text evidence="6">The sequence shown here is derived from an EMBL/GenBank/DDBJ whole genome shotgun (WGS) entry which is preliminary data.</text>
</comment>
<dbReference type="STRING" id="63057.A0A2P5AUD3"/>
<feature type="chain" id="PRO_5015185698" evidence="4">
    <location>
        <begin position="21"/>
        <end position="253"/>
    </location>
</feature>
<dbReference type="InterPro" id="IPR036426">
    <property type="entry name" value="Bulb-type_lectin_dom_sf"/>
</dbReference>
<dbReference type="PANTHER" id="PTHR32444:SF158">
    <property type="entry name" value="RECEPTOR-LIKE SERINE_THREONINE-PROTEIN KINASE"/>
    <property type="match status" value="1"/>
</dbReference>
<proteinExistence type="predicted"/>
<evidence type="ECO:0000313" key="7">
    <source>
        <dbReference type="Proteomes" id="UP000237000"/>
    </source>
</evidence>
<dbReference type="PROSITE" id="PS50927">
    <property type="entry name" value="BULB_LECTIN"/>
    <property type="match status" value="1"/>
</dbReference>
<protein>
    <submittedName>
        <fullName evidence="6">Bulb-type lectin domain containing protein</fullName>
    </submittedName>
</protein>
<dbReference type="SMART" id="SM00108">
    <property type="entry name" value="B_lectin"/>
    <property type="match status" value="1"/>
</dbReference>